<evidence type="ECO:0000256" key="1">
    <source>
        <dbReference type="SAM" id="MobiDB-lite"/>
    </source>
</evidence>
<name>A0AB34I537_ESCRO</name>
<comment type="caution">
    <text evidence="2">The sequence shown here is derived from an EMBL/GenBank/DDBJ whole genome shotgun (WGS) entry which is preliminary data.</text>
</comment>
<proteinExistence type="predicted"/>
<gene>
    <name evidence="2" type="ORF">J1605_016933</name>
</gene>
<protein>
    <submittedName>
        <fullName evidence="2">Uncharacterized protein</fullName>
    </submittedName>
</protein>
<feature type="region of interest" description="Disordered" evidence="1">
    <location>
        <begin position="219"/>
        <end position="252"/>
    </location>
</feature>
<organism evidence="2 3">
    <name type="scientific">Eschrichtius robustus</name>
    <name type="common">California gray whale</name>
    <name type="synonym">Eschrichtius gibbosus</name>
    <dbReference type="NCBI Taxonomy" id="9764"/>
    <lineage>
        <taxon>Eukaryota</taxon>
        <taxon>Metazoa</taxon>
        <taxon>Chordata</taxon>
        <taxon>Craniata</taxon>
        <taxon>Vertebrata</taxon>
        <taxon>Euteleostomi</taxon>
        <taxon>Mammalia</taxon>
        <taxon>Eutheria</taxon>
        <taxon>Laurasiatheria</taxon>
        <taxon>Artiodactyla</taxon>
        <taxon>Whippomorpha</taxon>
        <taxon>Cetacea</taxon>
        <taxon>Mysticeti</taxon>
        <taxon>Eschrichtiidae</taxon>
        <taxon>Eschrichtius</taxon>
    </lineage>
</organism>
<reference evidence="2 3" key="1">
    <citation type="submission" date="2022-11" db="EMBL/GenBank/DDBJ databases">
        <title>Whole genome sequence of Eschrichtius robustus ER-17-0199.</title>
        <authorList>
            <person name="Bruniche-Olsen A."/>
            <person name="Black A.N."/>
            <person name="Fields C.J."/>
            <person name="Walden K."/>
            <person name="Dewoody J.A."/>
        </authorList>
    </citation>
    <scope>NUCLEOTIDE SEQUENCE [LARGE SCALE GENOMIC DNA]</scope>
    <source>
        <strain evidence="2">ER-17-0199</strain>
        <tissue evidence="2">Blubber</tissue>
    </source>
</reference>
<sequence length="252" mass="27718">MRPCGPGPAPPAPPAAGLSRCHVRPQRRGAGPGARPAGGAERAERSCRLPSSAARGALQPPRRRPPPPLLPPSRVLSLLSAPPFSDRSACDFCLRQVRLGRCRLSELPNIFTKPAWGAQAQLQEDFMGRAATLWPNSKPTMEQRKPRLRKRVPSSQSWQPSHLLSLHPLPCEYPAPRLVDRTCGPLPWLHMFVHHSCASIELAVSADWLLNTEDFKDPEDLEEGGATRCKEPGAPSWSRAIPITDHDELPHE</sequence>
<accession>A0AB34I537</accession>
<feature type="region of interest" description="Disordered" evidence="1">
    <location>
        <begin position="1"/>
        <end position="74"/>
    </location>
</feature>
<dbReference type="Proteomes" id="UP001159641">
    <property type="component" value="Unassembled WGS sequence"/>
</dbReference>
<evidence type="ECO:0000313" key="2">
    <source>
        <dbReference type="EMBL" id="KAJ8798050.1"/>
    </source>
</evidence>
<dbReference type="AlphaFoldDB" id="A0AB34I537"/>
<evidence type="ECO:0000313" key="3">
    <source>
        <dbReference type="Proteomes" id="UP001159641"/>
    </source>
</evidence>
<keyword evidence="3" id="KW-1185">Reference proteome</keyword>
<feature type="compositionally biased region" description="Pro residues" evidence="1">
    <location>
        <begin position="1"/>
        <end position="14"/>
    </location>
</feature>
<dbReference type="EMBL" id="JAIQCJ010000090">
    <property type="protein sequence ID" value="KAJ8798050.1"/>
    <property type="molecule type" value="Genomic_DNA"/>
</dbReference>